<feature type="transmembrane region" description="Helical" evidence="2">
    <location>
        <begin position="12"/>
        <end position="30"/>
    </location>
</feature>
<dbReference type="Pfam" id="PF00111">
    <property type="entry name" value="Fer2"/>
    <property type="match status" value="1"/>
</dbReference>
<organism evidence="4 5">
    <name type="scientific">Alteromonas lipolytica</name>
    <dbReference type="NCBI Taxonomy" id="1856405"/>
    <lineage>
        <taxon>Bacteria</taxon>
        <taxon>Pseudomonadati</taxon>
        <taxon>Pseudomonadota</taxon>
        <taxon>Gammaproteobacteria</taxon>
        <taxon>Alteromonadales</taxon>
        <taxon>Alteromonadaceae</taxon>
        <taxon>Alteromonas/Salinimonas group</taxon>
        <taxon>Alteromonas</taxon>
    </lineage>
</organism>
<dbReference type="GO" id="GO:0051536">
    <property type="term" value="F:iron-sulfur cluster binding"/>
    <property type="evidence" value="ECO:0007669"/>
    <property type="project" value="InterPro"/>
</dbReference>
<dbReference type="PANTHER" id="PTHR34219:SF3">
    <property type="entry name" value="BLL7967 PROTEIN"/>
    <property type="match status" value="1"/>
</dbReference>
<dbReference type="Gene3D" id="3.10.20.30">
    <property type="match status" value="1"/>
</dbReference>
<evidence type="ECO:0000256" key="2">
    <source>
        <dbReference type="SAM" id="Phobius"/>
    </source>
</evidence>
<sequence length="330" mass="36568">MRLVIALWHKWLALIVGIQLLIWLGTGLYFNSLMDSAANITTRQAVQHEAYLPGIDLFPLNQLQAPAPIAAKVIWVLGNPYYALYYNQPSHNYFKQERLLFDARSGKSWQITPALVSRIASLAYSGDASAQQPRLLSPPIEDLPRQQNPLWQVNFNDDLHTSVYLDALTGHVVKYTNDNQRFDDLMFTLHFMDYTGTGSFNHWLIIAFATMTAILSLSGGYLLLKRSVITKSSKTGSHHTLQVSSTSSPEIMTLTTPPDTSIFNALARQAIHLPSECGGGGTCGKCILRCSPDAPVSEAERFHLSSDQLKAGYRLGCQQLAGDNKTISLL</sequence>
<dbReference type="RefSeq" id="WP_070175762.1">
    <property type="nucleotide sequence ID" value="NZ_BMJR01000001.1"/>
</dbReference>
<dbReference type="InterPro" id="IPR001041">
    <property type="entry name" value="2Fe-2S_ferredoxin-type"/>
</dbReference>
<comment type="caution">
    <text evidence="4">The sequence shown here is derived from an EMBL/GenBank/DDBJ whole genome shotgun (WGS) entry which is preliminary data.</text>
</comment>
<protein>
    <recommendedName>
        <fullName evidence="3">2Fe-2S ferredoxin-type domain-containing protein</fullName>
    </recommendedName>
</protein>
<dbReference type="PROSITE" id="PS51085">
    <property type="entry name" value="2FE2S_FER_2"/>
    <property type="match status" value="1"/>
</dbReference>
<accession>A0A1E8FFZ7</accession>
<keyword evidence="2" id="KW-1133">Transmembrane helix</keyword>
<dbReference type="EMBL" id="MJIC01000010">
    <property type="protein sequence ID" value="OFI34844.1"/>
    <property type="molecule type" value="Genomic_DNA"/>
</dbReference>
<dbReference type="Proteomes" id="UP000176037">
    <property type="component" value="Unassembled WGS sequence"/>
</dbReference>
<dbReference type="AlphaFoldDB" id="A0A1E8FFZ7"/>
<evidence type="ECO:0000256" key="1">
    <source>
        <dbReference type="ARBA" id="ARBA00023075"/>
    </source>
</evidence>
<dbReference type="PANTHER" id="PTHR34219">
    <property type="entry name" value="IRON-REGULATED INNER MEMBRANE PROTEIN-RELATED"/>
    <property type="match status" value="1"/>
</dbReference>
<keyword evidence="1" id="KW-0830">Ubiquinone</keyword>
<keyword evidence="5" id="KW-1185">Reference proteome</keyword>
<name>A0A1E8FFZ7_9ALTE</name>
<evidence type="ECO:0000313" key="5">
    <source>
        <dbReference type="Proteomes" id="UP000176037"/>
    </source>
</evidence>
<reference evidence="4 5" key="1">
    <citation type="submission" date="2016-09" db="EMBL/GenBank/DDBJ databases">
        <title>Alteromonas lipolytica, a new species isolated from sea water.</title>
        <authorList>
            <person name="Wu Y.-H."/>
            <person name="Cheng H."/>
            <person name="Xu X.-W."/>
        </authorList>
    </citation>
    <scope>NUCLEOTIDE SEQUENCE [LARGE SCALE GENOMIC DNA]</scope>
    <source>
        <strain evidence="4 5">JW12</strain>
    </source>
</reference>
<dbReference type="Pfam" id="PF03929">
    <property type="entry name" value="PepSY_TM"/>
    <property type="match status" value="1"/>
</dbReference>
<dbReference type="InterPro" id="IPR036010">
    <property type="entry name" value="2Fe-2S_ferredoxin-like_sf"/>
</dbReference>
<feature type="transmembrane region" description="Helical" evidence="2">
    <location>
        <begin position="202"/>
        <end position="224"/>
    </location>
</feature>
<evidence type="ECO:0000313" key="4">
    <source>
        <dbReference type="EMBL" id="OFI34844.1"/>
    </source>
</evidence>
<gene>
    <name evidence="4" type="ORF">BFC17_14820</name>
</gene>
<evidence type="ECO:0000259" key="3">
    <source>
        <dbReference type="PROSITE" id="PS51085"/>
    </source>
</evidence>
<keyword evidence="2" id="KW-0812">Transmembrane</keyword>
<keyword evidence="2" id="KW-0472">Membrane</keyword>
<dbReference type="STRING" id="1856405.BFC17_14820"/>
<proteinExistence type="predicted"/>
<dbReference type="SUPFAM" id="SSF54292">
    <property type="entry name" value="2Fe-2S ferredoxin-like"/>
    <property type="match status" value="1"/>
</dbReference>
<dbReference type="OrthoDB" id="9806195at2"/>
<dbReference type="InterPro" id="IPR005625">
    <property type="entry name" value="PepSY-ass_TM"/>
</dbReference>
<dbReference type="InterPro" id="IPR012675">
    <property type="entry name" value="Beta-grasp_dom_sf"/>
</dbReference>
<feature type="domain" description="2Fe-2S ferredoxin-type" evidence="3">
    <location>
        <begin position="239"/>
        <end position="330"/>
    </location>
</feature>